<dbReference type="Proteomes" id="UP000177324">
    <property type="component" value="Unassembled WGS sequence"/>
</dbReference>
<dbReference type="InterPro" id="IPR002173">
    <property type="entry name" value="Carboh/pur_kinase_PfkB_CS"/>
</dbReference>
<sequence length="298" mass="32201">MVEVVCVGSATWDIFLRSDEFSLGRLREGKIEAQELVMASGGGATNAAVSYVRKGIKAAALVEMGKDAAADMIVADLAKEGVDTSWVIQEPDETTAVSVILVSRKGSSIVTYRGASRMLTVADIPWARLEREIKVGGWIHLTSVGGEMTLVNRLIAWARAKNRKIYWNPGLGEKRPDQWPDVLQMNRNEASKFFGIDWNDEGVWRGEHCPVAPGMMLVITDGERGGRVCQGGKCWWYEAIKTAVVDSTGAGDAFGSGVIAALIKGKQVPQAIEWGKKQAAAVVSRVGAKAGLLWPESL</sequence>
<dbReference type="InterPro" id="IPR029056">
    <property type="entry name" value="Ribokinase-like"/>
</dbReference>
<evidence type="ECO:0000256" key="2">
    <source>
        <dbReference type="ARBA" id="ARBA00022777"/>
    </source>
</evidence>
<dbReference type="SUPFAM" id="SSF53613">
    <property type="entry name" value="Ribokinase-like"/>
    <property type="match status" value="1"/>
</dbReference>
<evidence type="ECO:0000313" key="4">
    <source>
        <dbReference type="EMBL" id="OGY17571.1"/>
    </source>
</evidence>
<organism evidence="4 5">
    <name type="scientific">Candidatus Chisholmbacteria bacterium RIFCSPHIGHO2_01_FULL_48_12</name>
    <dbReference type="NCBI Taxonomy" id="1797589"/>
    <lineage>
        <taxon>Bacteria</taxon>
        <taxon>Candidatus Chisholmiibacteriota</taxon>
    </lineage>
</organism>
<dbReference type="PANTHER" id="PTHR10584:SF166">
    <property type="entry name" value="RIBOKINASE"/>
    <property type="match status" value="1"/>
</dbReference>
<dbReference type="InterPro" id="IPR011611">
    <property type="entry name" value="PfkB_dom"/>
</dbReference>
<name>A0A1G1VQ94_9BACT</name>
<reference evidence="4 5" key="1">
    <citation type="journal article" date="2016" name="Nat. Commun.">
        <title>Thousands of microbial genomes shed light on interconnected biogeochemical processes in an aquifer system.</title>
        <authorList>
            <person name="Anantharaman K."/>
            <person name="Brown C.T."/>
            <person name="Hug L.A."/>
            <person name="Sharon I."/>
            <person name="Castelle C.J."/>
            <person name="Probst A.J."/>
            <person name="Thomas B.C."/>
            <person name="Singh A."/>
            <person name="Wilkins M.J."/>
            <person name="Karaoz U."/>
            <person name="Brodie E.L."/>
            <person name="Williams K.H."/>
            <person name="Hubbard S.S."/>
            <person name="Banfield J.F."/>
        </authorList>
    </citation>
    <scope>NUCLEOTIDE SEQUENCE [LARGE SCALE GENOMIC DNA]</scope>
</reference>
<dbReference type="AlphaFoldDB" id="A0A1G1VQ94"/>
<comment type="caution">
    <text evidence="4">The sequence shown here is derived from an EMBL/GenBank/DDBJ whole genome shotgun (WGS) entry which is preliminary data.</text>
</comment>
<dbReference type="PANTHER" id="PTHR10584">
    <property type="entry name" value="SUGAR KINASE"/>
    <property type="match status" value="1"/>
</dbReference>
<keyword evidence="2" id="KW-0418">Kinase</keyword>
<dbReference type="Gene3D" id="3.40.1190.20">
    <property type="match status" value="1"/>
</dbReference>
<proteinExistence type="predicted"/>
<dbReference type="PROSITE" id="PS00584">
    <property type="entry name" value="PFKB_KINASES_2"/>
    <property type="match status" value="1"/>
</dbReference>
<dbReference type="GO" id="GO:0016301">
    <property type="term" value="F:kinase activity"/>
    <property type="evidence" value="ECO:0007669"/>
    <property type="project" value="UniProtKB-KW"/>
</dbReference>
<gene>
    <name evidence="4" type="ORF">A2784_05215</name>
</gene>
<evidence type="ECO:0000259" key="3">
    <source>
        <dbReference type="Pfam" id="PF00294"/>
    </source>
</evidence>
<feature type="domain" description="Carbohydrate kinase PfkB" evidence="3">
    <location>
        <begin position="3"/>
        <end position="291"/>
    </location>
</feature>
<keyword evidence="1" id="KW-0808">Transferase</keyword>
<accession>A0A1G1VQ94</accession>
<protein>
    <recommendedName>
        <fullName evidence="3">Carbohydrate kinase PfkB domain-containing protein</fullName>
    </recommendedName>
</protein>
<dbReference type="STRING" id="1797589.A2784_05215"/>
<evidence type="ECO:0000313" key="5">
    <source>
        <dbReference type="Proteomes" id="UP000177324"/>
    </source>
</evidence>
<evidence type="ECO:0000256" key="1">
    <source>
        <dbReference type="ARBA" id="ARBA00022679"/>
    </source>
</evidence>
<dbReference type="EMBL" id="MHCH01000019">
    <property type="protein sequence ID" value="OGY17571.1"/>
    <property type="molecule type" value="Genomic_DNA"/>
</dbReference>
<dbReference type="Pfam" id="PF00294">
    <property type="entry name" value="PfkB"/>
    <property type="match status" value="1"/>
</dbReference>